<sequence>MINVLKEMMELNRNSENAAAMEKYMKGHFLFLGIKKPERAQIEKEFFKATGILKEPFHPDFVKELWNLPEREYQYTALTYIEKSLKKLGKEHVKLMEFLITEKSWWDTVDMLAQKAVGKIAADYPEVISETIEEWAGSHHLWLRRTAILFQLKYKEKTNEELLYRYINMNADSKEFFIQKAVGWALREYSKTNPDSVRRFIKNNSLAPLSIREGSKYL</sequence>
<dbReference type="InterPro" id="IPR016024">
    <property type="entry name" value="ARM-type_fold"/>
</dbReference>
<evidence type="ECO:0008006" key="3">
    <source>
        <dbReference type="Google" id="ProtNLM"/>
    </source>
</evidence>
<dbReference type="Gene3D" id="1.20.1660.10">
    <property type="entry name" value="Hypothetical protein (EF3068)"/>
    <property type="match status" value="1"/>
</dbReference>
<comment type="caution">
    <text evidence="1">The sequence shown here is derived from an EMBL/GenBank/DDBJ whole genome shotgun (WGS) entry which is preliminary data.</text>
</comment>
<dbReference type="AlphaFoldDB" id="I3E158"/>
<accession>I3E158</accession>
<dbReference type="STRING" id="997296.PB1_07707"/>
<dbReference type="PANTHER" id="PTHR34070:SF1">
    <property type="entry name" value="DNA ALKYLATION REPAIR PROTEIN"/>
    <property type="match status" value="1"/>
</dbReference>
<dbReference type="Pfam" id="PF08713">
    <property type="entry name" value="DNA_alkylation"/>
    <property type="match status" value="1"/>
</dbReference>
<proteinExistence type="predicted"/>
<dbReference type="eggNOG" id="COG4912">
    <property type="taxonomic scope" value="Bacteria"/>
</dbReference>
<reference evidence="1 2" key="1">
    <citation type="journal article" date="2012" name="Appl. Environ. Microbiol.">
        <title>Genome Sequence of Thermotolerant Bacillus methanolicus: Features and Regulation Related to Methylotrophy and Production of L-Lysine and L-Glutamate from Methanol.</title>
        <authorList>
            <person name="Heggeset T.M."/>
            <person name="Krog A."/>
            <person name="Balzer S."/>
            <person name="Wentzel A."/>
            <person name="Ellingsen T.E."/>
            <person name="Brautaset T."/>
        </authorList>
    </citation>
    <scope>NUCLEOTIDE SEQUENCE [LARGE SCALE GENOMIC DNA]</scope>
    <source>
        <strain evidence="1 2">PB1</strain>
    </source>
</reference>
<dbReference type="RefSeq" id="WP_003351660.1">
    <property type="nucleotide sequence ID" value="NZ_AFEU01000002.1"/>
</dbReference>
<dbReference type="PATRIC" id="fig|997296.3.peg.1637"/>
<keyword evidence="2" id="KW-1185">Reference proteome</keyword>
<dbReference type="Proteomes" id="UP000010523">
    <property type="component" value="Unassembled WGS sequence"/>
</dbReference>
<dbReference type="Gene3D" id="1.25.40.290">
    <property type="entry name" value="ARM repeat domains"/>
    <property type="match status" value="1"/>
</dbReference>
<dbReference type="SUPFAM" id="SSF48371">
    <property type="entry name" value="ARM repeat"/>
    <property type="match status" value="1"/>
</dbReference>
<dbReference type="PANTHER" id="PTHR34070">
    <property type="entry name" value="ARMADILLO-TYPE FOLD"/>
    <property type="match status" value="1"/>
</dbReference>
<protein>
    <recommendedName>
        <fullName evidence="3">DNA-7-methylguanine glycosylase</fullName>
    </recommendedName>
</protein>
<dbReference type="EMBL" id="AFEU01000002">
    <property type="protein sequence ID" value="EIJ80229.1"/>
    <property type="molecule type" value="Genomic_DNA"/>
</dbReference>
<evidence type="ECO:0000313" key="1">
    <source>
        <dbReference type="EMBL" id="EIJ80229.1"/>
    </source>
</evidence>
<gene>
    <name evidence="1" type="ORF">PB1_07707</name>
</gene>
<dbReference type="CDD" id="cd07064">
    <property type="entry name" value="AlkD_like_1"/>
    <property type="match status" value="1"/>
</dbReference>
<dbReference type="InterPro" id="IPR014825">
    <property type="entry name" value="DNA_alkylation"/>
</dbReference>
<name>I3E158_BACMT</name>
<organism evidence="1 2">
    <name type="scientific">Bacillus methanolicus PB1</name>
    <dbReference type="NCBI Taxonomy" id="997296"/>
    <lineage>
        <taxon>Bacteria</taxon>
        <taxon>Bacillati</taxon>
        <taxon>Bacillota</taxon>
        <taxon>Bacilli</taxon>
        <taxon>Bacillales</taxon>
        <taxon>Bacillaceae</taxon>
        <taxon>Bacillus</taxon>
    </lineage>
</organism>
<evidence type="ECO:0000313" key="2">
    <source>
        <dbReference type="Proteomes" id="UP000010523"/>
    </source>
</evidence>